<dbReference type="PANTHER" id="PTHR34280:SF2">
    <property type="entry name" value="OS01G0920100 PROTEIN"/>
    <property type="match status" value="1"/>
</dbReference>
<name>A0A8J5W783_ZIZPA</name>
<protein>
    <submittedName>
        <fullName evidence="1">Uncharacterized protein</fullName>
    </submittedName>
</protein>
<dbReference type="Proteomes" id="UP000729402">
    <property type="component" value="Unassembled WGS sequence"/>
</dbReference>
<reference evidence="1" key="1">
    <citation type="journal article" date="2021" name="bioRxiv">
        <title>Whole Genome Assembly and Annotation of Northern Wild Rice, Zizania palustris L., Supports a Whole Genome Duplication in the Zizania Genus.</title>
        <authorList>
            <person name="Haas M."/>
            <person name="Kono T."/>
            <person name="Macchietto M."/>
            <person name="Millas R."/>
            <person name="McGilp L."/>
            <person name="Shao M."/>
            <person name="Duquette J."/>
            <person name="Hirsch C.N."/>
            <person name="Kimball J."/>
        </authorList>
    </citation>
    <scope>NUCLEOTIDE SEQUENCE</scope>
    <source>
        <tissue evidence="1">Fresh leaf tissue</tissue>
    </source>
</reference>
<dbReference type="AlphaFoldDB" id="A0A8J5W783"/>
<comment type="caution">
    <text evidence="1">The sequence shown here is derived from an EMBL/GenBank/DDBJ whole genome shotgun (WGS) entry which is preliminary data.</text>
</comment>
<evidence type="ECO:0000313" key="2">
    <source>
        <dbReference type="Proteomes" id="UP000729402"/>
    </source>
</evidence>
<accession>A0A8J5W783</accession>
<dbReference type="OrthoDB" id="1925325at2759"/>
<dbReference type="InterPro" id="IPR038947">
    <property type="entry name" value="At3g27210-like"/>
</dbReference>
<keyword evidence="2" id="KW-1185">Reference proteome</keyword>
<proteinExistence type="predicted"/>
<evidence type="ECO:0000313" key="1">
    <source>
        <dbReference type="EMBL" id="KAG8084232.1"/>
    </source>
</evidence>
<reference evidence="1" key="2">
    <citation type="submission" date="2021-02" db="EMBL/GenBank/DDBJ databases">
        <authorList>
            <person name="Kimball J.A."/>
            <person name="Haas M.W."/>
            <person name="Macchietto M."/>
            <person name="Kono T."/>
            <person name="Duquette J."/>
            <person name="Shao M."/>
        </authorList>
    </citation>
    <scope>NUCLEOTIDE SEQUENCE</scope>
    <source>
        <tissue evidence="1">Fresh leaf tissue</tissue>
    </source>
</reference>
<dbReference type="EMBL" id="JAAALK010000082">
    <property type="protein sequence ID" value="KAG8084232.1"/>
    <property type="molecule type" value="Genomic_DNA"/>
</dbReference>
<sequence>MTMVKGKTLSKVHHKNLVALFAGSKDETFFDSRAWLDSECEDDFYSVNGDFTPSRGNTSNYQPRTQKVMSNVFVPDNVHDT</sequence>
<gene>
    <name evidence="1" type="ORF">GUJ93_ZPchr0010g9470</name>
</gene>
<organism evidence="1 2">
    <name type="scientific">Zizania palustris</name>
    <name type="common">Northern wild rice</name>
    <dbReference type="NCBI Taxonomy" id="103762"/>
    <lineage>
        <taxon>Eukaryota</taxon>
        <taxon>Viridiplantae</taxon>
        <taxon>Streptophyta</taxon>
        <taxon>Embryophyta</taxon>
        <taxon>Tracheophyta</taxon>
        <taxon>Spermatophyta</taxon>
        <taxon>Magnoliopsida</taxon>
        <taxon>Liliopsida</taxon>
        <taxon>Poales</taxon>
        <taxon>Poaceae</taxon>
        <taxon>BOP clade</taxon>
        <taxon>Oryzoideae</taxon>
        <taxon>Oryzeae</taxon>
        <taxon>Zizaniinae</taxon>
        <taxon>Zizania</taxon>
    </lineage>
</organism>
<dbReference type="PANTHER" id="PTHR34280">
    <property type="entry name" value="OS01G0920100 PROTEIN"/>
    <property type="match status" value="1"/>
</dbReference>